<proteinExistence type="predicted"/>
<dbReference type="PANTHER" id="PTHR34309">
    <property type="entry name" value="SLR1406 PROTEIN"/>
    <property type="match status" value="1"/>
</dbReference>
<dbReference type="Pfam" id="PF03928">
    <property type="entry name" value="HbpS-like"/>
    <property type="match status" value="1"/>
</dbReference>
<dbReference type="InterPro" id="IPR052517">
    <property type="entry name" value="GlcG_carb_metab_protein"/>
</dbReference>
<dbReference type="InterPro" id="IPR005624">
    <property type="entry name" value="PduO/GlcC-like"/>
</dbReference>
<dbReference type="InterPro" id="IPR038084">
    <property type="entry name" value="PduO/GlcC-like_sf"/>
</dbReference>
<sequence>MFHRPATALTHKGVMAALQAAVAKAEEMGVPQDIVIVDASGETLAKFRMDGAKFTSMHTATSKAITAASINAPTGNMPPEFGTAAGLASHGRVTHLKGGLPIRFGGLLAGAIGVGSGTGDQDVEVGRAALTAIGADEV</sequence>
<dbReference type="Proteomes" id="UP001549047">
    <property type="component" value="Unassembled WGS sequence"/>
</dbReference>
<protein>
    <submittedName>
        <fullName evidence="1">Uncharacterized protein GlcG (DUF336 family)</fullName>
    </submittedName>
</protein>
<comment type="caution">
    <text evidence="1">The sequence shown here is derived from an EMBL/GenBank/DDBJ whole genome shotgun (WGS) entry which is preliminary data.</text>
</comment>
<name>A0ABV2J039_9HYPH</name>
<dbReference type="RefSeq" id="WP_354556634.1">
    <property type="nucleotide sequence ID" value="NZ_JBEPMB010000003.1"/>
</dbReference>
<dbReference type="EMBL" id="JBEPMB010000003">
    <property type="protein sequence ID" value="MET3614117.1"/>
    <property type="molecule type" value="Genomic_DNA"/>
</dbReference>
<gene>
    <name evidence="1" type="ORF">ABID16_002454</name>
</gene>
<accession>A0ABV2J039</accession>
<dbReference type="SUPFAM" id="SSF143744">
    <property type="entry name" value="GlcG-like"/>
    <property type="match status" value="1"/>
</dbReference>
<reference evidence="1 2" key="1">
    <citation type="submission" date="2024-06" db="EMBL/GenBank/DDBJ databases">
        <title>Genomic Encyclopedia of Type Strains, Phase IV (KMG-IV): sequencing the most valuable type-strain genomes for metagenomic binning, comparative biology and taxonomic classification.</title>
        <authorList>
            <person name="Goeker M."/>
        </authorList>
    </citation>
    <scope>NUCLEOTIDE SEQUENCE [LARGE SCALE GENOMIC DNA]</scope>
    <source>
        <strain evidence="1 2">DSM 29780</strain>
    </source>
</reference>
<evidence type="ECO:0000313" key="2">
    <source>
        <dbReference type="Proteomes" id="UP001549047"/>
    </source>
</evidence>
<dbReference type="Gene3D" id="3.30.450.150">
    <property type="entry name" value="Haem-degrading domain"/>
    <property type="match status" value="1"/>
</dbReference>
<keyword evidence="2" id="KW-1185">Reference proteome</keyword>
<organism evidence="1 2">
    <name type="scientific">Rhizobium aquaticum</name>
    <dbReference type="NCBI Taxonomy" id="1549636"/>
    <lineage>
        <taxon>Bacteria</taxon>
        <taxon>Pseudomonadati</taxon>
        <taxon>Pseudomonadota</taxon>
        <taxon>Alphaproteobacteria</taxon>
        <taxon>Hyphomicrobiales</taxon>
        <taxon>Rhizobiaceae</taxon>
        <taxon>Rhizobium/Agrobacterium group</taxon>
        <taxon>Rhizobium</taxon>
    </lineage>
</organism>
<dbReference type="PANTHER" id="PTHR34309:SF1">
    <property type="entry name" value="PROTEIN GLCG"/>
    <property type="match status" value="1"/>
</dbReference>
<evidence type="ECO:0000313" key="1">
    <source>
        <dbReference type="EMBL" id="MET3614117.1"/>
    </source>
</evidence>